<feature type="region of interest" description="Disordered" evidence="1">
    <location>
        <begin position="103"/>
        <end position="130"/>
    </location>
</feature>
<name>A0A195EYC1_9HYME</name>
<feature type="non-terminal residue" evidence="2">
    <location>
        <position position="1"/>
    </location>
</feature>
<sequence>LQNVVQRGLELVLTRDIVAGIGHEAWQNSMLAVKEVAKASAGAVSLACASLLRRSPEKGPIGGTKGRSEPHLQVRLTATIRHRTASNVENSYVTRPLSIGTSFGESATRGDREQVGERKESRWDDGGWKDDERATRSTQIARTVVFFKHLVASTCQFFRCHVNPRRSAKFEFTSRYSGCINCIGHEAIALRDTRATTVRRKCFDKIYFTSQKNITCEFIALGRQLLWCRWPGNV</sequence>
<evidence type="ECO:0000313" key="2">
    <source>
        <dbReference type="EMBL" id="KYN33218.1"/>
    </source>
</evidence>
<evidence type="ECO:0000313" key="3">
    <source>
        <dbReference type="Proteomes" id="UP000078541"/>
    </source>
</evidence>
<dbReference type="Proteomes" id="UP000078541">
    <property type="component" value="Unassembled WGS sequence"/>
</dbReference>
<proteinExistence type="predicted"/>
<gene>
    <name evidence="2" type="ORF">ALC56_12367</name>
</gene>
<dbReference type="AlphaFoldDB" id="A0A195EYC1"/>
<protein>
    <submittedName>
        <fullName evidence="2">Uncharacterized protein</fullName>
    </submittedName>
</protein>
<feature type="compositionally biased region" description="Basic and acidic residues" evidence="1">
    <location>
        <begin position="108"/>
        <end position="130"/>
    </location>
</feature>
<organism evidence="2 3">
    <name type="scientific">Trachymyrmex septentrionalis</name>
    <dbReference type="NCBI Taxonomy" id="34720"/>
    <lineage>
        <taxon>Eukaryota</taxon>
        <taxon>Metazoa</taxon>
        <taxon>Ecdysozoa</taxon>
        <taxon>Arthropoda</taxon>
        <taxon>Hexapoda</taxon>
        <taxon>Insecta</taxon>
        <taxon>Pterygota</taxon>
        <taxon>Neoptera</taxon>
        <taxon>Endopterygota</taxon>
        <taxon>Hymenoptera</taxon>
        <taxon>Apocrita</taxon>
        <taxon>Aculeata</taxon>
        <taxon>Formicoidea</taxon>
        <taxon>Formicidae</taxon>
        <taxon>Myrmicinae</taxon>
        <taxon>Trachymyrmex</taxon>
    </lineage>
</organism>
<keyword evidence="3" id="KW-1185">Reference proteome</keyword>
<accession>A0A195EYC1</accession>
<reference evidence="2 3" key="1">
    <citation type="submission" date="2016-03" db="EMBL/GenBank/DDBJ databases">
        <title>Trachymyrmex septentrionalis WGS genome.</title>
        <authorList>
            <person name="Nygaard S."/>
            <person name="Hu H."/>
            <person name="Boomsma J."/>
            <person name="Zhang G."/>
        </authorList>
    </citation>
    <scope>NUCLEOTIDE SEQUENCE [LARGE SCALE GENOMIC DNA]</scope>
    <source>
        <strain evidence="2">Tsep2-gDNA-1</strain>
        <tissue evidence="2">Whole body</tissue>
    </source>
</reference>
<dbReference type="EMBL" id="KQ981906">
    <property type="protein sequence ID" value="KYN33218.1"/>
    <property type="molecule type" value="Genomic_DNA"/>
</dbReference>
<evidence type="ECO:0000256" key="1">
    <source>
        <dbReference type="SAM" id="MobiDB-lite"/>
    </source>
</evidence>